<name>A0A7Y9QY27_9BURK</name>
<keyword evidence="2" id="KW-1185">Reference proteome</keyword>
<comment type="caution">
    <text evidence="1">The sequence shown here is derived from an EMBL/GenBank/DDBJ whole genome shotgun (WGS) entry which is preliminary data.</text>
</comment>
<reference evidence="1 2" key="1">
    <citation type="submission" date="2020-07" db="EMBL/GenBank/DDBJ databases">
        <title>Genomic Encyclopedia of Archaeal and Bacterial Type Strains, Phase II (KMG-II): from individual species to whole genera.</title>
        <authorList>
            <person name="Goeker M."/>
        </authorList>
    </citation>
    <scope>NUCLEOTIDE SEQUENCE [LARGE SCALE GENOMIC DNA]</scope>
    <source>
        <strain evidence="1 2">DSM 21226</strain>
    </source>
</reference>
<proteinExistence type="predicted"/>
<evidence type="ECO:0000313" key="2">
    <source>
        <dbReference type="Proteomes" id="UP000518288"/>
    </source>
</evidence>
<organism evidence="1 2">
    <name type="scientific">Sphaerotilus montanus</name>
    <dbReference type="NCBI Taxonomy" id="522889"/>
    <lineage>
        <taxon>Bacteria</taxon>
        <taxon>Pseudomonadati</taxon>
        <taxon>Pseudomonadota</taxon>
        <taxon>Betaproteobacteria</taxon>
        <taxon>Burkholderiales</taxon>
        <taxon>Sphaerotilaceae</taxon>
        <taxon>Sphaerotilus</taxon>
    </lineage>
</organism>
<evidence type="ECO:0000313" key="1">
    <source>
        <dbReference type="EMBL" id="NYG32734.1"/>
    </source>
</evidence>
<accession>A0A7Y9QY27</accession>
<gene>
    <name evidence="1" type="ORF">BDD16_001720</name>
</gene>
<protein>
    <submittedName>
        <fullName evidence="1">Uncharacterized protein</fullName>
    </submittedName>
</protein>
<dbReference type="AlphaFoldDB" id="A0A7Y9QY27"/>
<sequence length="36" mass="4228">MIIIKKLTFMITIIIIEAFELARYGEQQIPNPREPP</sequence>
<dbReference type="Proteomes" id="UP000518288">
    <property type="component" value="Unassembled WGS sequence"/>
</dbReference>
<dbReference type="EMBL" id="JACCFH010000001">
    <property type="protein sequence ID" value="NYG32734.1"/>
    <property type="molecule type" value="Genomic_DNA"/>
</dbReference>